<dbReference type="GO" id="GO:0003824">
    <property type="term" value="F:catalytic activity"/>
    <property type="evidence" value="ECO:0007669"/>
    <property type="project" value="InterPro"/>
</dbReference>
<dbReference type="GO" id="GO:0030246">
    <property type="term" value="F:carbohydrate binding"/>
    <property type="evidence" value="ECO:0007669"/>
    <property type="project" value="InterPro"/>
</dbReference>
<feature type="signal peptide" evidence="6">
    <location>
        <begin position="1"/>
        <end position="27"/>
    </location>
</feature>
<dbReference type="SUPFAM" id="SSF81296">
    <property type="entry name" value="E set domains"/>
    <property type="match status" value="1"/>
</dbReference>
<proteinExistence type="inferred from homology"/>
<dbReference type="Pfam" id="PF04349">
    <property type="entry name" value="MdoG"/>
    <property type="match status" value="1"/>
</dbReference>
<evidence type="ECO:0000259" key="7">
    <source>
        <dbReference type="Pfam" id="PF04349"/>
    </source>
</evidence>
<comment type="subcellular location">
    <subcellularLocation>
        <location evidence="1">Periplasm</location>
    </subcellularLocation>
</comment>
<accession>A0A975P999</accession>
<dbReference type="GO" id="GO:0051274">
    <property type="term" value="P:beta-glucan biosynthetic process"/>
    <property type="evidence" value="ECO:0007669"/>
    <property type="project" value="TreeGrafter"/>
</dbReference>
<dbReference type="InterPro" id="IPR014756">
    <property type="entry name" value="Ig_E-set"/>
</dbReference>
<dbReference type="PANTHER" id="PTHR30504">
    <property type="entry name" value="GLUCANS BIOSYNTHESIS PROTEIN"/>
    <property type="match status" value="1"/>
</dbReference>
<dbReference type="SUPFAM" id="SSF74650">
    <property type="entry name" value="Galactose mutarotase-like"/>
    <property type="match status" value="1"/>
</dbReference>
<feature type="domain" description="Glucan biosynthesis periplasmic MdoG C-terminal" evidence="7">
    <location>
        <begin position="53"/>
        <end position="533"/>
    </location>
</feature>
<comment type="pathway">
    <text evidence="2">Glycan metabolism; osmoregulated periplasmic glucan (OPG) biosynthesis.</text>
</comment>
<name>A0A975P999_9RHOB</name>
<dbReference type="InterPro" id="IPR006311">
    <property type="entry name" value="TAT_signal"/>
</dbReference>
<dbReference type="Gene3D" id="2.60.40.10">
    <property type="entry name" value="Immunoglobulins"/>
    <property type="match status" value="1"/>
</dbReference>
<dbReference type="InterPro" id="IPR007444">
    <property type="entry name" value="Glucan_biosyn_MdoG_C"/>
</dbReference>
<dbReference type="Gene3D" id="2.70.98.10">
    <property type="match status" value="1"/>
</dbReference>
<keyword evidence="5" id="KW-0574">Periplasm</keyword>
<keyword evidence="4 6" id="KW-0732">Signal</keyword>
<dbReference type="PANTHER" id="PTHR30504:SF2">
    <property type="entry name" value="GLUCANS BIOSYNTHESIS PROTEIN G"/>
    <property type="match status" value="1"/>
</dbReference>
<evidence type="ECO:0000256" key="5">
    <source>
        <dbReference type="ARBA" id="ARBA00022764"/>
    </source>
</evidence>
<dbReference type="PIRSF" id="PIRSF006281">
    <property type="entry name" value="MdoG"/>
    <property type="match status" value="1"/>
</dbReference>
<feature type="chain" id="PRO_5036803887" evidence="6">
    <location>
        <begin position="28"/>
        <end position="536"/>
    </location>
</feature>
<dbReference type="InterPro" id="IPR013783">
    <property type="entry name" value="Ig-like_fold"/>
</dbReference>
<dbReference type="FunFam" id="2.70.98.10:FF:000001">
    <property type="entry name" value="Glucans biosynthesis protein G"/>
    <property type="match status" value="1"/>
</dbReference>
<dbReference type="InterPro" id="IPR014718">
    <property type="entry name" value="GH-type_carb-bd"/>
</dbReference>
<dbReference type="GO" id="GO:0030288">
    <property type="term" value="C:outer membrane-bounded periplasmic space"/>
    <property type="evidence" value="ECO:0007669"/>
    <property type="project" value="TreeGrafter"/>
</dbReference>
<dbReference type="EMBL" id="CP076361">
    <property type="protein sequence ID" value="QWK91767.1"/>
    <property type="molecule type" value="Genomic_DNA"/>
</dbReference>
<dbReference type="KEGG" id="gfu:KM031_07900"/>
<organism evidence="8 9">
    <name type="scientific">Gemmobacter fulvus</name>
    <dbReference type="NCBI Taxonomy" id="2840474"/>
    <lineage>
        <taxon>Bacteria</taxon>
        <taxon>Pseudomonadati</taxon>
        <taxon>Pseudomonadota</taxon>
        <taxon>Alphaproteobacteria</taxon>
        <taxon>Rhodobacterales</taxon>
        <taxon>Paracoccaceae</taxon>
        <taxon>Gemmobacter</taxon>
    </lineage>
</organism>
<dbReference type="InterPro" id="IPR011013">
    <property type="entry name" value="Gal_mutarotase_sf_dom"/>
</dbReference>
<keyword evidence="9" id="KW-1185">Reference proteome</keyword>
<evidence type="ECO:0000256" key="2">
    <source>
        <dbReference type="ARBA" id="ARBA00005001"/>
    </source>
</evidence>
<gene>
    <name evidence="8" type="ORF">KM031_07900</name>
</gene>
<evidence type="ECO:0000313" key="8">
    <source>
        <dbReference type="EMBL" id="QWK91767.1"/>
    </source>
</evidence>
<evidence type="ECO:0000256" key="3">
    <source>
        <dbReference type="ARBA" id="ARBA00009284"/>
    </source>
</evidence>
<comment type="similarity">
    <text evidence="3">Belongs to the OpgD/OpgG family.</text>
</comment>
<dbReference type="Proteomes" id="UP000679352">
    <property type="component" value="Chromosome"/>
</dbReference>
<protein>
    <submittedName>
        <fullName evidence="8">Glucan biosynthesis protein</fullName>
    </submittedName>
</protein>
<evidence type="ECO:0000256" key="6">
    <source>
        <dbReference type="SAM" id="SignalP"/>
    </source>
</evidence>
<sequence length="536" mass="59243">MSLGPNAVSALSRRAVILAATSAFALAAFGGGRGVAFAQEAPAQAAPAAPQQFSFDLLTQAMKAKAGQPYAAPEKISGFFAELTYDDYRLIRYRPDHARWSEEKDSQFQLHAFPMGWLFGEPVKMYEVKDGLATSMGFTTDDFEFLNELKNKVPAGEPVPGLAGFRLHYPLNRLDVMDEVVAFLGASYFRALGQGSGYGISARGLALNTASDQAEEFPRFSAFWVDRPVPGARDITVHAALEGPSVTGAYRFVIRPGEETVMEVTARLFFRADVAQLGIAPLTSMYLFSEKNRSEFDDYRPNVHDSNGLRITRTDGDVLWRPLNNPPRLAGSHFGETSPKAFGLHQRDREFNSYQDAEAHYERRPSLEVEPIGDWGKGIVRLVEIPSELEVNDNIVAFWTPEGAVKAGDTREFAYRLRWGNLPPEDRMDIGYVFETRSGAGGVSGVESAENTRKFVVDFTGGPLQPLPADAEIEPMLTVHNGDIISQSFQRVWGTDIWRLVVDVRAEAGATVELVAHVAGYGRKLSETWLYQWINA</sequence>
<dbReference type="AlphaFoldDB" id="A0A975P999"/>
<evidence type="ECO:0000256" key="4">
    <source>
        <dbReference type="ARBA" id="ARBA00022729"/>
    </source>
</evidence>
<evidence type="ECO:0000313" key="9">
    <source>
        <dbReference type="Proteomes" id="UP000679352"/>
    </source>
</evidence>
<dbReference type="InterPro" id="IPR014438">
    <property type="entry name" value="Glucan_biosyn_MdoG/MdoD"/>
</dbReference>
<evidence type="ECO:0000256" key="1">
    <source>
        <dbReference type="ARBA" id="ARBA00004418"/>
    </source>
</evidence>
<dbReference type="PROSITE" id="PS51318">
    <property type="entry name" value="TAT"/>
    <property type="match status" value="1"/>
</dbReference>
<dbReference type="RefSeq" id="WP_215506402.1">
    <property type="nucleotide sequence ID" value="NZ_CP076361.1"/>
</dbReference>
<reference evidence="8" key="1">
    <citation type="submission" date="2021-06" db="EMBL/GenBank/DDBJ databases">
        <title>Direct submission.</title>
        <authorList>
            <person name="Lee C.-S."/>
            <person name="Jin L."/>
        </authorList>
    </citation>
    <scope>NUCLEOTIDE SEQUENCE</scope>
    <source>
        <strain evidence="8">Con5</strain>
    </source>
</reference>